<dbReference type="Pfam" id="PF11838">
    <property type="entry name" value="ERAP1_C"/>
    <property type="match status" value="1"/>
</dbReference>
<feature type="domain" description="Aminopeptidase N-like N-terminal" evidence="14">
    <location>
        <begin position="143"/>
        <end position="326"/>
    </location>
</feature>
<dbReference type="Gene3D" id="2.60.40.1730">
    <property type="entry name" value="tricorn interacting facor f3 domain"/>
    <property type="match status" value="1"/>
</dbReference>
<organism evidence="15 16">
    <name type="scientific">Nicrophorus vespilloides</name>
    <name type="common">Boreal carrion beetle</name>
    <dbReference type="NCBI Taxonomy" id="110193"/>
    <lineage>
        <taxon>Eukaryota</taxon>
        <taxon>Metazoa</taxon>
        <taxon>Ecdysozoa</taxon>
        <taxon>Arthropoda</taxon>
        <taxon>Hexapoda</taxon>
        <taxon>Insecta</taxon>
        <taxon>Pterygota</taxon>
        <taxon>Neoptera</taxon>
        <taxon>Endopterygota</taxon>
        <taxon>Coleoptera</taxon>
        <taxon>Polyphaga</taxon>
        <taxon>Staphyliniformia</taxon>
        <taxon>Silphidae</taxon>
        <taxon>Nicrophorinae</taxon>
        <taxon>Nicrophorus</taxon>
    </lineage>
</organism>
<keyword evidence="4 10" id="KW-0645">Protease</keyword>
<keyword evidence="10" id="KW-0812">Transmembrane</keyword>
<keyword evidence="5 10" id="KW-0479">Metal-binding</keyword>
<evidence type="ECO:0000256" key="10">
    <source>
        <dbReference type="RuleBase" id="RU364040"/>
    </source>
</evidence>
<dbReference type="Gene3D" id="2.60.40.1910">
    <property type="match status" value="1"/>
</dbReference>
<feature type="region of interest" description="Disordered" evidence="11">
    <location>
        <begin position="932"/>
        <end position="951"/>
    </location>
</feature>
<feature type="compositionally biased region" description="Acidic residues" evidence="11">
    <location>
        <begin position="61"/>
        <end position="71"/>
    </location>
</feature>
<keyword evidence="10" id="KW-0031">Aminopeptidase</keyword>
<evidence type="ECO:0000256" key="8">
    <source>
        <dbReference type="ARBA" id="ARBA00023049"/>
    </source>
</evidence>
<evidence type="ECO:0000256" key="9">
    <source>
        <dbReference type="ARBA" id="ARBA00023288"/>
    </source>
</evidence>
<keyword evidence="10" id="KW-0472">Membrane</keyword>
<proteinExistence type="inferred from homology"/>
<feature type="compositionally biased region" description="Basic and acidic residues" evidence="11">
    <location>
        <begin position="932"/>
        <end position="950"/>
    </location>
</feature>
<evidence type="ECO:0000256" key="5">
    <source>
        <dbReference type="ARBA" id="ARBA00022723"/>
    </source>
</evidence>
<keyword evidence="6 10" id="KW-0378">Hydrolase</keyword>
<keyword evidence="9" id="KW-0449">Lipoprotein</keyword>
<sequence>MNCSPRMHSHCASGAIEIVNRTAASHLHTASIQLNTKSPLLKEAVKMSKAGGATGSKELETESDADPDSEPEVAPKPKPKKRERRTGRNYLLMIWNCVLCVTFVYTVTMIYRIINEKQPYSMYQSKSEHKGSKPMVKLPSYVKPIHYNVTIKPYLHNGRFDGSVNVSIDVQKTTKDLILHSKNLKIGKVSVFDGNATELNIESIDIDEYKEIMKITMKQGLVTGKYRAVIPFSGSMTTVGTRLTLTKFEHKGKQRLFATTNMGDTGARSIYPCFDQPTMKATFSFKIMKPKPKRFVVVSVMPEEGEPENMEIGDVIKFAKTNKMATCMTGFTISDLDNRQEKLMTPSGPITVRLFGNNIKLVDSFKLSFELLNFYLQYFNVNYTIPKLDILGLPELRLRRSTMHSGFITIKEDDLLIDHANTQSYDVQCATMLIAHELAHNWFGNYVSMKWWNDVWLYEGYVSYIEYKAMDSVKPDWGLMDQFLLESTQPAMYLDAEPNTNILDRKVETTGDLKRIYDPISYLKAAAIYRMLEHAATEPVFQKATTNFLTNNAFGNAGPREFINEVHELAKDDADIKSFMSTWTSQNGIPVLTATRIVGGYRLTQARFLLEPNTRASSVTNPFKYKWTIPITYTTDKSKEPSLVWFNHDDPYIDIYIPDAEWVKFNHHQIGYYRVNYEDIGDWMTLINNIRSLDISDRVNLIDDSFSLADAELISYLIPLELTKTMVDEYDYVPWHVATQHLIKLCQYLDGSNLSGHIKSFLANVINNAYAKFSWTDDSEYKHIDRLARYAVFYMACSIGHTRCLQESLATVNSWIDGEIPLSVELRKLMFHCDLDSAVRERIWAKFVSENGPEIVNLTLYETVIQYFQLLLQFMYSFFQKVGVYEINSSGLNTGFDMIKMPYIDEHLHTQMMDKFLKQFPEIGCQMTGNKETEEMKMKEDEEKNKKKPDPAQIKWLKKHELLIEAFLKDNLF</sequence>
<evidence type="ECO:0000313" key="15">
    <source>
        <dbReference type="Proteomes" id="UP000695000"/>
    </source>
</evidence>
<feature type="domain" description="Peptidase M1 membrane alanine aminopeptidase" evidence="12">
    <location>
        <begin position="368"/>
        <end position="583"/>
    </location>
</feature>
<dbReference type="Proteomes" id="UP000695000">
    <property type="component" value="Unplaced"/>
</dbReference>
<dbReference type="InterPro" id="IPR001930">
    <property type="entry name" value="Peptidase_M1"/>
</dbReference>
<reference evidence="16" key="1">
    <citation type="submission" date="2025-08" db="UniProtKB">
        <authorList>
            <consortium name="RefSeq"/>
        </authorList>
    </citation>
    <scope>IDENTIFICATION</scope>
    <source>
        <tissue evidence="16">Whole Larva</tissue>
    </source>
</reference>
<comment type="cofactor">
    <cofactor evidence="10">
        <name>Zn(2+)</name>
        <dbReference type="ChEBI" id="CHEBI:29105"/>
    </cofactor>
    <text evidence="10">Binds 1 zinc ion per subunit.</text>
</comment>
<comment type="subcellular location">
    <subcellularLocation>
        <location evidence="1">Cell membrane</location>
        <topology evidence="1">Lipid-anchor</topology>
        <topology evidence="1">GPI-anchor</topology>
    </subcellularLocation>
</comment>
<dbReference type="GeneID" id="108569024"/>
<dbReference type="Gene3D" id="1.25.50.20">
    <property type="match status" value="1"/>
</dbReference>
<evidence type="ECO:0000256" key="11">
    <source>
        <dbReference type="SAM" id="MobiDB-lite"/>
    </source>
</evidence>
<gene>
    <name evidence="16" type="primary">LOC108569024</name>
</gene>
<dbReference type="Pfam" id="PF01433">
    <property type="entry name" value="Peptidase_M1"/>
    <property type="match status" value="1"/>
</dbReference>
<dbReference type="CDD" id="cd09601">
    <property type="entry name" value="M1_APN-Q_like"/>
    <property type="match status" value="1"/>
</dbReference>
<keyword evidence="3" id="KW-0336">GPI-anchor</keyword>
<dbReference type="SUPFAM" id="SSF55486">
    <property type="entry name" value="Metalloproteases ('zincins'), catalytic domain"/>
    <property type="match status" value="1"/>
</dbReference>
<dbReference type="InterPro" id="IPR024571">
    <property type="entry name" value="ERAP1-like_C_dom"/>
</dbReference>
<dbReference type="PRINTS" id="PR00756">
    <property type="entry name" value="ALADIPTASE"/>
</dbReference>
<dbReference type="Pfam" id="PF17900">
    <property type="entry name" value="Peptidase_M1_N"/>
    <property type="match status" value="1"/>
</dbReference>
<keyword evidence="15" id="KW-1185">Reference proteome</keyword>
<evidence type="ECO:0000256" key="3">
    <source>
        <dbReference type="ARBA" id="ARBA00022622"/>
    </source>
</evidence>
<evidence type="ECO:0000256" key="1">
    <source>
        <dbReference type="ARBA" id="ARBA00004609"/>
    </source>
</evidence>
<evidence type="ECO:0000256" key="4">
    <source>
        <dbReference type="ARBA" id="ARBA00022670"/>
    </source>
</evidence>
<dbReference type="InterPro" id="IPR045357">
    <property type="entry name" value="Aminopeptidase_N-like_N"/>
</dbReference>
<feature type="transmembrane region" description="Helical" evidence="10">
    <location>
        <begin position="90"/>
        <end position="114"/>
    </location>
</feature>
<dbReference type="Gene3D" id="1.10.390.10">
    <property type="entry name" value="Neutral Protease Domain 2"/>
    <property type="match status" value="1"/>
</dbReference>
<evidence type="ECO:0000259" key="13">
    <source>
        <dbReference type="Pfam" id="PF11838"/>
    </source>
</evidence>
<accession>A0ABM1NGE3</accession>
<dbReference type="SUPFAM" id="SSF63737">
    <property type="entry name" value="Leukotriene A4 hydrolase N-terminal domain"/>
    <property type="match status" value="1"/>
</dbReference>
<feature type="domain" description="ERAP1-like C-terminal" evidence="13">
    <location>
        <begin position="662"/>
        <end position="833"/>
    </location>
</feature>
<dbReference type="RefSeq" id="XP_017785893.1">
    <property type="nucleotide sequence ID" value="XM_017930404.1"/>
</dbReference>
<keyword evidence="7 10" id="KW-0862">Zinc</keyword>
<evidence type="ECO:0000313" key="16">
    <source>
        <dbReference type="RefSeq" id="XP_017785893.1"/>
    </source>
</evidence>
<evidence type="ECO:0000256" key="6">
    <source>
        <dbReference type="ARBA" id="ARBA00022801"/>
    </source>
</evidence>
<dbReference type="InterPro" id="IPR027268">
    <property type="entry name" value="Peptidase_M4/M1_CTD_sf"/>
</dbReference>
<evidence type="ECO:0000256" key="7">
    <source>
        <dbReference type="ARBA" id="ARBA00022833"/>
    </source>
</evidence>
<protein>
    <recommendedName>
        <fullName evidence="10">Aminopeptidase</fullName>
        <ecNumber evidence="10">3.4.11.-</ecNumber>
    </recommendedName>
</protein>
<keyword evidence="8 10" id="KW-0482">Metalloprotease</keyword>
<dbReference type="PANTHER" id="PTHR11533:SF21">
    <property type="entry name" value="AMINOPEPTIDASE"/>
    <property type="match status" value="1"/>
</dbReference>
<dbReference type="PANTHER" id="PTHR11533">
    <property type="entry name" value="PROTEASE M1 ZINC METALLOPROTEASE"/>
    <property type="match status" value="1"/>
</dbReference>
<dbReference type="InterPro" id="IPR014782">
    <property type="entry name" value="Peptidase_M1_dom"/>
</dbReference>
<dbReference type="InterPro" id="IPR042097">
    <property type="entry name" value="Aminopeptidase_N-like_N_sf"/>
</dbReference>
<dbReference type="InterPro" id="IPR050344">
    <property type="entry name" value="Peptidase_M1_aminopeptidases"/>
</dbReference>
<feature type="region of interest" description="Disordered" evidence="11">
    <location>
        <begin position="49"/>
        <end position="83"/>
    </location>
</feature>
<dbReference type="InterPro" id="IPR034016">
    <property type="entry name" value="M1_APN-typ"/>
</dbReference>
<keyword evidence="10" id="KW-1133">Transmembrane helix</keyword>
<comment type="similarity">
    <text evidence="2 10">Belongs to the peptidase M1 family.</text>
</comment>
<evidence type="ECO:0000259" key="12">
    <source>
        <dbReference type="Pfam" id="PF01433"/>
    </source>
</evidence>
<evidence type="ECO:0000259" key="14">
    <source>
        <dbReference type="Pfam" id="PF17900"/>
    </source>
</evidence>
<dbReference type="EC" id="3.4.11.-" evidence="10"/>
<keyword evidence="3" id="KW-0325">Glycoprotein</keyword>
<evidence type="ECO:0000256" key="2">
    <source>
        <dbReference type="ARBA" id="ARBA00010136"/>
    </source>
</evidence>
<name>A0ABM1NGE3_NICVS</name>